<protein>
    <submittedName>
        <fullName evidence="5">LacI family DNA-binding transcriptional regulator</fullName>
    </submittedName>
</protein>
<comment type="caution">
    <text evidence="5">The sequence shown here is derived from an EMBL/GenBank/DDBJ whole genome shotgun (WGS) entry which is preliminary data.</text>
</comment>
<dbReference type="PANTHER" id="PTHR30146:SF152">
    <property type="entry name" value="TRANSCRIPTIONAL REGULATORY PROTEIN"/>
    <property type="match status" value="1"/>
</dbReference>
<dbReference type="PROSITE" id="PS50932">
    <property type="entry name" value="HTH_LACI_2"/>
    <property type="match status" value="1"/>
</dbReference>
<accession>A0ABT2NKS4</accession>
<evidence type="ECO:0000256" key="2">
    <source>
        <dbReference type="ARBA" id="ARBA00023125"/>
    </source>
</evidence>
<dbReference type="Gene3D" id="1.10.260.40">
    <property type="entry name" value="lambda repressor-like DNA-binding domains"/>
    <property type="match status" value="1"/>
</dbReference>
<dbReference type="GO" id="GO:0003677">
    <property type="term" value="F:DNA binding"/>
    <property type="evidence" value="ECO:0007669"/>
    <property type="project" value="UniProtKB-KW"/>
</dbReference>
<evidence type="ECO:0000256" key="3">
    <source>
        <dbReference type="ARBA" id="ARBA00023163"/>
    </source>
</evidence>
<dbReference type="Gene3D" id="3.40.50.2300">
    <property type="match status" value="2"/>
</dbReference>
<dbReference type="SMART" id="SM00354">
    <property type="entry name" value="HTH_LACI"/>
    <property type="match status" value="1"/>
</dbReference>
<dbReference type="Proteomes" id="UP001205601">
    <property type="component" value="Unassembled WGS sequence"/>
</dbReference>
<dbReference type="InterPro" id="IPR025997">
    <property type="entry name" value="SBP_2_dom"/>
</dbReference>
<keyword evidence="2 5" id="KW-0238">DNA-binding</keyword>
<dbReference type="CDD" id="cd06307">
    <property type="entry name" value="PBP1_sugar_binding"/>
    <property type="match status" value="1"/>
</dbReference>
<dbReference type="SUPFAM" id="SSF53822">
    <property type="entry name" value="Periplasmic binding protein-like I"/>
    <property type="match status" value="1"/>
</dbReference>
<reference evidence="6" key="1">
    <citation type="submission" date="2023-07" db="EMBL/GenBank/DDBJ databases">
        <title>Defluviimonas sediminis sp. nov., isolated from mangrove sediment.</title>
        <authorList>
            <person name="Liu L."/>
            <person name="Li J."/>
            <person name="Huang Y."/>
            <person name="Pan J."/>
            <person name="Li M."/>
        </authorList>
    </citation>
    <scope>NUCLEOTIDE SEQUENCE [LARGE SCALE GENOMIC DNA]</scope>
    <source>
        <strain evidence="6">FT324</strain>
    </source>
</reference>
<evidence type="ECO:0000256" key="1">
    <source>
        <dbReference type="ARBA" id="ARBA00023015"/>
    </source>
</evidence>
<dbReference type="CDD" id="cd01392">
    <property type="entry name" value="HTH_LacI"/>
    <property type="match status" value="1"/>
</dbReference>
<keyword evidence="6" id="KW-1185">Reference proteome</keyword>
<dbReference type="InterPro" id="IPR000843">
    <property type="entry name" value="HTH_LacI"/>
</dbReference>
<dbReference type="EMBL" id="JAOCQF010000001">
    <property type="protein sequence ID" value="MCT8329526.1"/>
    <property type="molecule type" value="Genomic_DNA"/>
</dbReference>
<sequence length="342" mass="36974">MSKPTVHDIARQAGVSLATVDRVLNARPGVREKTIERVNEAVRSLGYVRDTYAANLARKTQYRFAFVLPEGDSQFVGTLKAALHEAMAAQLADRVIVRIVPVQAQDPHSVVRALNSLSADHFDGVAIMAPETPQVRDAVARLKQAGLSVVALVADLPTSGRDHFVGINSLSAGRTAGVLMGRFVGARPGKILIVTNSMLARDSIERRLGFDAVMAESFPQLTILPSIESRDDPARMEMVVARAAAAHPDLVGVYSMGPGNRPLLQALRASGRLKGLVVIAHELTPVTHRALLEDEVDAVITQNVGHLVRSALRVLRAKCDGVPIFEAQERIRIDIVLKENLP</sequence>
<dbReference type="SUPFAM" id="SSF47413">
    <property type="entry name" value="lambda repressor-like DNA-binding domains"/>
    <property type="match status" value="1"/>
</dbReference>
<proteinExistence type="predicted"/>
<dbReference type="InterPro" id="IPR028082">
    <property type="entry name" value="Peripla_BP_I"/>
</dbReference>
<dbReference type="Pfam" id="PF00356">
    <property type="entry name" value="LacI"/>
    <property type="match status" value="1"/>
</dbReference>
<name>A0ABT2NKS4_9RHOB</name>
<dbReference type="PANTHER" id="PTHR30146">
    <property type="entry name" value="LACI-RELATED TRANSCRIPTIONAL REPRESSOR"/>
    <property type="match status" value="1"/>
</dbReference>
<gene>
    <name evidence="5" type="ORF">N5I32_08390</name>
</gene>
<keyword evidence="1" id="KW-0805">Transcription regulation</keyword>
<dbReference type="PROSITE" id="PS00356">
    <property type="entry name" value="HTH_LACI_1"/>
    <property type="match status" value="1"/>
</dbReference>
<feature type="domain" description="HTH lacI-type" evidence="4">
    <location>
        <begin position="4"/>
        <end position="58"/>
    </location>
</feature>
<organism evidence="5 6">
    <name type="scientific">Albidovulum sediminis</name>
    <dbReference type="NCBI Taxonomy" id="3066345"/>
    <lineage>
        <taxon>Bacteria</taxon>
        <taxon>Pseudomonadati</taxon>
        <taxon>Pseudomonadota</taxon>
        <taxon>Alphaproteobacteria</taxon>
        <taxon>Rhodobacterales</taxon>
        <taxon>Paracoccaceae</taxon>
        <taxon>Albidovulum</taxon>
    </lineage>
</organism>
<evidence type="ECO:0000313" key="5">
    <source>
        <dbReference type="EMBL" id="MCT8329526.1"/>
    </source>
</evidence>
<evidence type="ECO:0000313" key="6">
    <source>
        <dbReference type="Proteomes" id="UP001205601"/>
    </source>
</evidence>
<dbReference type="PRINTS" id="PR00036">
    <property type="entry name" value="HTHLACI"/>
</dbReference>
<dbReference type="RefSeq" id="WP_261494945.1">
    <property type="nucleotide sequence ID" value="NZ_JAOCQF010000001.1"/>
</dbReference>
<dbReference type="InterPro" id="IPR010982">
    <property type="entry name" value="Lambda_DNA-bd_dom_sf"/>
</dbReference>
<evidence type="ECO:0000259" key="4">
    <source>
        <dbReference type="PROSITE" id="PS50932"/>
    </source>
</evidence>
<dbReference type="Pfam" id="PF13407">
    <property type="entry name" value="Peripla_BP_4"/>
    <property type="match status" value="1"/>
</dbReference>
<keyword evidence="3" id="KW-0804">Transcription</keyword>